<evidence type="ECO:0000313" key="1">
    <source>
        <dbReference type="Proteomes" id="UP000093561"/>
    </source>
</evidence>
<dbReference type="AlphaFoldDB" id="A0AAF5PTE4"/>
<accession>A0AAF5PTE4</accession>
<sequence>MSRISKLSAFFNNCVSYLPSLGEALTTTFSNGCSSMYSAEITLKKEFYKIFFHFYKLFSFYKFYRFSDCQKKKQIIFTELPPIMISWSFGKTMAIWIGEHFTLQNSGCSELFLPGKRFASKSMVRVPEIK</sequence>
<reference evidence="1" key="2">
    <citation type="journal article" date="2016" name="Mol. Ecol.">
        <title>Population genomics of the filarial nematode parasite Wuchereria bancrofti from mosquitoes.</title>
        <authorList>
            <person name="Small S.T."/>
            <person name="Reimer L.J."/>
            <person name="Tisch D.J."/>
            <person name="King C.L."/>
            <person name="Christensen B.M."/>
            <person name="Siba P.M."/>
            <person name="Kazura J.W."/>
            <person name="Serre D."/>
            <person name="Zimmerman P.A."/>
        </authorList>
    </citation>
    <scope>NUCLEOTIDE SEQUENCE</scope>
    <source>
        <strain evidence="1">pt0022</strain>
    </source>
</reference>
<organism evidence="1 2">
    <name type="scientific">Wuchereria bancrofti</name>
    <dbReference type="NCBI Taxonomy" id="6293"/>
    <lineage>
        <taxon>Eukaryota</taxon>
        <taxon>Metazoa</taxon>
        <taxon>Ecdysozoa</taxon>
        <taxon>Nematoda</taxon>
        <taxon>Chromadorea</taxon>
        <taxon>Rhabditida</taxon>
        <taxon>Spirurina</taxon>
        <taxon>Spiruromorpha</taxon>
        <taxon>Filarioidea</taxon>
        <taxon>Onchocercidae</taxon>
        <taxon>Wuchereria</taxon>
    </lineage>
</organism>
<dbReference type="Proteomes" id="UP000093561">
    <property type="component" value="Unassembled WGS sequence"/>
</dbReference>
<protein>
    <submittedName>
        <fullName evidence="2">Uncharacterized protein</fullName>
    </submittedName>
</protein>
<name>A0AAF5PTE4_WUCBA</name>
<dbReference type="WBParaSite" id="mrna-Wban_05295">
    <property type="protein sequence ID" value="mrna-Wban_05295"/>
    <property type="gene ID" value="Wban_05295"/>
</dbReference>
<reference evidence="1" key="1">
    <citation type="submission" date="2015-03" db="EMBL/GenBank/DDBJ databases">
        <title>Wuchereria bancrofti Genome Sequencing Papua New Guinea Strain.</title>
        <authorList>
            <person name="Small S.T."/>
            <person name="Serre D."/>
            <person name="Zimmerman P.A."/>
        </authorList>
    </citation>
    <scope>NUCLEOTIDE SEQUENCE [LARGE SCALE GENOMIC DNA]</scope>
    <source>
        <strain evidence="1">pt0022</strain>
    </source>
</reference>
<evidence type="ECO:0000313" key="2">
    <source>
        <dbReference type="WBParaSite" id="mrna-Wban_05295"/>
    </source>
</evidence>
<proteinExistence type="predicted"/>
<reference evidence="2" key="3">
    <citation type="submission" date="2024-02" db="UniProtKB">
        <authorList>
            <consortium name="WormBaseParasite"/>
        </authorList>
    </citation>
    <scope>IDENTIFICATION</scope>
    <source>
        <strain evidence="2">pt0022</strain>
    </source>
</reference>